<dbReference type="CDD" id="cd02980">
    <property type="entry name" value="TRX_Fd_family"/>
    <property type="match status" value="1"/>
</dbReference>
<dbReference type="Gene3D" id="2.30.42.10">
    <property type="match status" value="1"/>
</dbReference>
<feature type="domain" description="PDZ" evidence="3">
    <location>
        <begin position="222"/>
        <end position="313"/>
    </location>
</feature>
<accession>A0A7S0YVD5</accession>
<dbReference type="InterPro" id="IPR036249">
    <property type="entry name" value="Thioredoxin-like_sf"/>
</dbReference>
<organism evidence="4">
    <name type="scientific">Hemiselmis tepida</name>
    <dbReference type="NCBI Taxonomy" id="464990"/>
    <lineage>
        <taxon>Eukaryota</taxon>
        <taxon>Cryptophyceae</taxon>
        <taxon>Cryptomonadales</taxon>
        <taxon>Hemiselmidaceae</taxon>
        <taxon>Hemiselmis</taxon>
    </lineage>
</organism>
<dbReference type="SUPFAM" id="SSF52833">
    <property type="entry name" value="Thioredoxin-like"/>
    <property type="match status" value="1"/>
</dbReference>
<reference evidence="4" key="1">
    <citation type="submission" date="2021-01" db="EMBL/GenBank/DDBJ databases">
        <authorList>
            <person name="Corre E."/>
            <person name="Pelletier E."/>
            <person name="Niang G."/>
            <person name="Scheremetjew M."/>
            <person name="Finn R."/>
            <person name="Kale V."/>
            <person name="Holt S."/>
            <person name="Cochrane G."/>
            <person name="Meng A."/>
            <person name="Brown T."/>
            <person name="Cohen L."/>
        </authorList>
    </citation>
    <scope>NUCLEOTIDE SEQUENCE</scope>
    <source>
        <strain evidence="4">CCMP443</strain>
    </source>
</reference>
<dbReference type="GO" id="GO:0052689">
    <property type="term" value="F:carboxylic ester hydrolase activity"/>
    <property type="evidence" value="ECO:0007669"/>
    <property type="project" value="TreeGrafter"/>
</dbReference>
<dbReference type="GO" id="GO:0005737">
    <property type="term" value="C:cytoplasm"/>
    <property type="evidence" value="ECO:0007669"/>
    <property type="project" value="TreeGrafter"/>
</dbReference>
<proteinExistence type="inferred from homology"/>
<gene>
    <name evidence="4" type="ORF">HTEP1355_LOCUS9569</name>
</gene>
<dbReference type="CDD" id="cd00136">
    <property type="entry name" value="PDZ_canonical"/>
    <property type="match status" value="1"/>
</dbReference>
<dbReference type="EMBL" id="HBFN01016411">
    <property type="protein sequence ID" value="CAD8795929.1"/>
    <property type="molecule type" value="Transcribed_RNA"/>
</dbReference>
<dbReference type="InterPro" id="IPR003140">
    <property type="entry name" value="PLipase/COase/thioEstase"/>
</dbReference>
<dbReference type="GO" id="GO:0008474">
    <property type="term" value="F:palmitoyl-(protein) hydrolase activity"/>
    <property type="evidence" value="ECO:0007669"/>
    <property type="project" value="TreeGrafter"/>
</dbReference>
<dbReference type="InterPro" id="IPR036034">
    <property type="entry name" value="PDZ_sf"/>
</dbReference>
<dbReference type="PROSITE" id="PS50106">
    <property type="entry name" value="PDZ"/>
    <property type="match status" value="1"/>
</dbReference>
<dbReference type="Pfam" id="PF02230">
    <property type="entry name" value="Abhydrolase_2"/>
    <property type="match status" value="1"/>
</dbReference>
<evidence type="ECO:0000259" key="3">
    <source>
        <dbReference type="PROSITE" id="PS50106"/>
    </source>
</evidence>
<dbReference type="SMART" id="SM00228">
    <property type="entry name" value="PDZ"/>
    <property type="match status" value="1"/>
</dbReference>
<evidence type="ECO:0000256" key="2">
    <source>
        <dbReference type="ARBA" id="ARBA00022801"/>
    </source>
</evidence>
<evidence type="ECO:0000256" key="1">
    <source>
        <dbReference type="ARBA" id="ARBA00006499"/>
    </source>
</evidence>
<protein>
    <recommendedName>
        <fullName evidence="3">PDZ domain-containing protein</fullName>
    </recommendedName>
</protein>
<keyword evidence="2" id="KW-0378">Hydrolase</keyword>
<dbReference type="AlphaFoldDB" id="A0A7S0YVD5"/>
<dbReference type="InterPro" id="IPR001478">
    <property type="entry name" value="PDZ"/>
</dbReference>
<dbReference type="SUPFAM" id="SSF50156">
    <property type="entry name" value="PDZ domain-like"/>
    <property type="match status" value="1"/>
</dbReference>
<dbReference type="PANTHER" id="PTHR10655:SF17">
    <property type="entry name" value="LYSOPHOSPHOLIPASE-LIKE PROTEIN 1"/>
    <property type="match status" value="1"/>
</dbReference>
<name>A0A7S0YVD5_9CRYP</name>
<dbReference type="Gene3D" id="3.40.30.10">
    <property type="entry name" value="Glutaredoxin"/>
    <property type="match status" value="1"/>
</dbReference>
<dbReference type="InterPro" id="IPR029058">
    <property type="entry name" value="AB_hydrolase_fold"/>
</dbReference>
<dbReference type="Pfam" id="PF00595">
    <property type="entry name" value="PDZ"/>
    <property type="match status" value="1"/>
</dbReference>
<dbReference type="SUPFAM" id="SSF53474">
    <property type="entry name" value="alpha/beta-Hydrolases"/>
    <property type="match status" value="1"/>
</dbReference>
<dbReference type="PANTHER" id="PTHR10655">
    <property type="entry name" value="LYSOPHOSPHOLIPASE-RELATED"/>
    <property type="match status" value="1"/>
</dbReference>
<dbReference type="InterPro" id="IPR050565">
    <property type="entry name" value="LYPA1-2/EST-like"/>
</dbReference>
<sequence length="460" mass="49242">MRASPALSLRMDAAFGKTQVAEAPEEATGTVIFLHGLGDTGSGWTKMRDTISVPHVKFLCPTAPTREVSVCDGMSMPAWFDIDGLSPSELRSDSDGIQRSVDHVLKIVDEEIASGTPSDRIVIAGFSQGGNIALAAAMQAKVPLGGAIGLSTWFPRGIADKPDPVNRKMPIFIGHGENDPIAKAEWGSKTFEYLTGIGMPTEGNIYPEMGHEFKPAQVTDLKVFINRVLGTQETVTLSKPLGMTLEEGGEDEGTVVVSGVKEGGSAAQSGAIQVGDQVLSVNGKVVKGQGFDAAMDAIIAAEGDVEVRLNRPPADRTVAWTTLSQEEQDRRLNTSGGIIKVCTDRACMNQGSKATVRWLTELTPETFSVTRCSCTGSCGKGPNVVVSGRDKEEKVVYETNSVGQAVKMLMEEFELSVDPKKVQNLINPEKNVEFGMSDELVRQGLMQTVDVRSSFAGNRF</sequence>
<comment type="similarity">
    <text evidence="1">Belongs to the AB hydrolase superfamily. AB hydrolase 2 family.</text>
</comment>
<evidence type="ECO:0000313" key="4">
    <source>
        <dbReference type="EMBL" id="CAD8795929.1"/>
    </source>
</evidence>
<dbReference type="Gene3D" id="3.40.50.1820">
    <property type="entry name" value="alpha/beta hydrolase"/>
    <property type="match status" value="1"/>
</dbReference>